<dbReference type="EMBL" id="JABTTQ020000009">
    <property type="protein sequence ID" value="KAK6148857.1"/>
    <property type="molecule type" value="Genomic_DNA"/>
</dbReference>
<evidence type="ECO:0000256" key="2">
    <source>
        <dbReference type="ARBA" id="ARBA00022448"/>
    </source>
</evidence>
<dbReference type="Proteomes" id="UP001318860">
    <property type="component" value="Unassembled WGS sequence"/>
</dbReference>
<reference evidence="8 9" key="1">
    <citation type="journal article" date="2021" name="Comput. Struct. Biotechnol. J.">
        <title>De novo genome assembly of the potent medicinal plant Rehmannia glutinosa using nanopore technology.</title>
        <authorList>
            <person name="Ma L."/>
            <person name="Dong C."/>
            <person name="Song C."/>
            <person name="Wang X."/>
            <person name="Zheng X."/>
            <person name="Niu Y."/>
            <person name="Chen S."/>
            <person name="Feng W."/>
        </authorList>
    </citation>
    <scope>NUCLEOTIDE SEQUENCE [LARGE SCALE GENOMIC DNA]</scope>
    <source>
        <strain evidence="8">DH-2019</strain>
    </source>
</reference>
<feature type="transmembrane region" description="Helical" evidence="6">
    <location>
        <begin position="117"/>
        <end position="139"/>
    </location>
</feature>
<comment type="similarity">
    <text evidence="1 6">Belongs to the purine permeases (TC 2.A.7.14) family.</text>
</comment>
<comment type="caution">
    <text evidence="8">The sequence shown here is derived from an EMBL/GenBank/DDBJ whole genome shotgun (WGS) entry which is preliminary data.</text>
</comment>
<name>A0ABR0WR96_REHGL</name>
<feature type="compositionally biased region" description="Basic and acidic residues" evidence="7">
    <location>
        <begin position="18"/>
        <end position="30"/>
    </location>
</feature>
<feature type="compositionally biased region" description="Polar residues" evidence="7">
    <location>
        <begin position="291"/>
        <end position="304"/>
    </location>
</feature>
<evidence type="ECO:0000256" key="6">
    <source>
        <dbReference type="RuleBase" id="RU368015"/>
    </source>
</evidence>
<feature type="region of interest" description="Disordered" evidence="7">
    <location>
        <begin position="1"/>
        <end position="55"/>
    </location>
</feature>
<feature type="transmembrane region" description="Helical" evidence="6">
    <location>
        <begin position="151"/>
        <end position="176"/>
    </location>
</feature>
<dbReference type="PANTHER" id="PTHR31376">
    <property type="entry name" value="OS09G0467300 PROTEIN-RELATED"/>
    <property type="match status" value="1"/>
</dbReference>
<feature type="transmembrane region" description="Helical" evidence="6">
    <location>
        <begin position="226"/>
        <end position="246"/>
    </location>
</feature>
<sequence length="304" mass="33522">MADNLDPPHRRLHAPPNHRRDEIFLHEAARIHGGGGDRNPNRPRRLPVRVRRRSTPPLHLRLDNRVAAGVHGAVRLPPREAEVHGVLGKLGGAADAGGGGAGTPHRRRSAGGESTRTYWFGFVMTVAAAALYGFVLPLVEVTYKNAKQALTFTLVLEIQLVMCFFATAFCTVGMIFNHDFQAIAREAKAFELGETQYYIVLVFSAISWQCFFLGAIGVVFYSSSLLSGIIIAVLLPVTEVLAVIFYHEKFQVEKGISLFLSLWGFISYFAGEIKYSNNNNKEEEKNNQNQATETQLASQLSGAP</sequence>
<evidence type="ECO:0000256" key="7">
    <source>
        <dbReference type="SAM" id="MobiDB-lite"/>
    </source>
</evidence>
<dbReference type="PANTHER" id="PTHR31376:SF1">
    <property type="entry name" value="PURINE PERMEASE 2"/>
    <property type="match status" value="1"/>
</dbReference>
<feature type="compositionally biased region" description="Basic residues" evidence="7">
    <location>
        <begin position="41"/>
        <end position="54"/>
    </location>
</feature>
<feature type="region of interest" description="Disordered" evidence="7">
    <location>
        <begin position="282"/>
        <end position="304"/>
    </location>
</feature>
<accession>A0ABR0WR96</accession>
<comment type="caution">
    <text evidence="6">Lacks conserved residue(s) required for the propagation of feature annotation.</text>
</comment>
<comment type="subcellular location">
    <subcellularLocation>
        <location evidence="6">Membrane</location>
        <topology evidence="6">Multi-pass membrane protein</topology>
    </subcellularLocation>
</comment>
<keyword evidence="5 6" id="KW-0472">Membrane</keyword>
<evidence type="ECO:0000256" key="3">
    <source>
        <dbReference type="ARBA" id="ARBA00022692"/>
    </source>
</evidence>
<keyword evidence="3 6" id="KW-0812">Transmembrane</keyword>
<feature type="transmembrane region" description="Helical" evidence="6">
    <location>
        <begin position="197"/>
        <end position="220"/>
    </location>
</feature>
<evidence type="ECO:0000313" key="8">
    <source>
        <dbReference type="EMBL" id="KAK6148857.1"/>
    </source>
</evidence>
<keyword evidence="4 6" id="KW-1133">Transmembrane helix</keyword>
<keyword evidence="9" id="KW-1185">Reference proteome</keyword>
<evidence type="ECO:0000313" key="9">
    <source>
        <dbReference type="Proteomes" id="UP001318860"/>
    </source>
</evidence>
<proteinExistence type="inferred from homology"/>
<dbReference type="Pfam" id="PF16913">
    <property type="entry name" value="PUNUT"/>
    <property type="match status" value="1"/>
</dbReference>
<dbReference type="InterPro" id="IPR030182">
    <property type="entry name" value="PUP_plant"/>
</dbReference>
<organism evidence="8 9">
    <name type="scientific">Rehmannia glutinosa</name>
    <name type="common">Chinese foxglove</name>
    <dbReference type="NCBI Taxonomy" id="99300"/>
    <lineage>
        <taxon>Eukaryota</taxon>
        <taxon>Viridiplantae</taxon>
        <taxon>Streptophyta</taxon>
        <taxon>Embryophyta</taxon>
        <taxon>Tracheophyta</taxon>
        <taxon>Spermatophyta</taxon>
        <taxon>Magnoliopsida</taxon>
        <taxon>eudicotyledons</taxon>
        <taxon>Gunneridae</taxon>
        <taxon>Pentapetalae</taxon>
        <taxon>asterids</taxon>
        <taxon>lamiids</taxon>
        <taxon>Lamiales</taxon>
        <taxon>Orobanchaceae</taxon>
        <taxon>Rehmannieae</taxon>
        <taxon>Rehmannia</taxon>
    </lineage>
</organism>
<evidence type="ECO:0000256" key="4">
    <source>
        <dbReference type="ARBA" id="ARBA00022989"/>
    </source>
</evidence>
<gene>
    <name evidence="8" type="ORF">DH2020_016382</name>
</gene>
<evidence type="ECO:0000256" key="5">
    <source>
        <dbReference type="ARBA" id="ARBA00023136"/>
    </source>
</evidence>
<keyword evidence="2 6" id="KW-0813">Transport</keyword>
<protein>
    <recommendedName>
        <fullName evidence="6">Probable purine permease</fullName>
    </recommendedName>
</protein>
<evidence type="ECO:0000256" key="1">
    <source>
        <dbReference type="ARBA" id="ARBA00006213"/>
    </source>
</evidence>